<accession>A0AAW1X106</accession>
<gene>
    <name evidence="1" type="ORF">M0R45_026429</name>
</gene>
<dbReference type="Proteomes" id="UP001457282">
    <property type="component" value="Unassembled WGS sequence"/>
</dbReference>
<name>A0AAW1X106_RUBAR</name>
<comment type="caution">
    <text evidence="1">The sequence shown here is derived from an EMBL/GenBank/DDBJ whole genome shotgun (WGS) entry which is preliminary data.</text>
</comment>
<sequence length="89" mass="9515">MPGAIVDLPVTTQSAEQKMREEEETRAFSAIAARAQLSLPQSTARSLSSINSHCNFTQSSAPLPIAQDSHHRRLGRATIHAVAAANLPP</sequence>
<keyword evidence="2" id="KW-1185">Reference proteome</keyword>
<proteinExistence type="predicted"/>
<dbReference type="EMBL" id="JBEDUW010000005">
    <property type="protein sequence ID" value="KAK9929327.1"/>
    <property type="molecule type" value="Genomic_DNA"/>
</dbReference>
<protein>
    <submittedName>
        <fullName evidence="1">Uncharacterized protein</fullName>
    </submittedName>
</protein>
<evidence type="ECO:0000313" key="1">
    <source>
        <dbReference type="EMBL" id="KAK9929327.1"/>
    </source>
</evidence>
<reference evidence="1 2" key="1">
    <citation type="journal article" date="2023" name="G3 (Bethesda)">
        <title>A chromosome-length genome assembly and annotation of blackberry (Rubus argutus, cv. 'Hillquist').</title>
        <authorList>
            <person name="Bruna T."/>
            <person name="Aryal R."/>
            <person name="Dudchenko O."/>
            <person name="Sargent D.J."/>
            <person name="Mead D."/>
            <person name="Buti M."/>
            <person name="Cavallini A."/>
            <person name="Hytonen T."/>
            <person name="Andres J."/>
            <person name="Pham M."/>
            <person name="Weisz D."/>
            <person name="Mascagni F."/>
            <person name="Usai G."/>
            <person name="Natali L."/>
            <person name="Bassil N."/>
            <person name="Fernandez G.E."/>
            <person name="Lomsadze A."/>
            <person name="Armour M."/>
            <person name="Olukolu B."/>
            <person name="Poorten T."/>
            <person name="Britton C."/>
            <person name="Davik J."/>
            <person name="Ashrafi H."/>
            <person name="Aiden E.L."/>
            <person name="Borodovsky M."/>
            <person name="Worthington M."/>
        </authorList>
    </citation>
    <scope>NUCLEOTIDE SEQUENCE [LARGE SCALE GENOMIC DNA]</scope>
    <source>
        <strain evidence="1">PI 553951</strain>
    </source>
</reference>
<dbReference type="AlphaFoldDB" id="A0AAW1X106"/>
<organism evidence="1 2">
    <name type="scientific">Rubus argutus</name>
    <name type="common">Southern blackberry</name>
    <dbReference type="NCBI Taxonomy" id="59490"/>
    <lineage>
        <taxon>Eukaryota</taxon>
        <taxon>Viridiplantae</taxon>
        <taxon>Streptophyta</taxon>
        <taxon>Embryophyta</taxon>
        <taxon>Tracheophyta</taxon>
        <taxon>Spermatophyta</taxon>
        <taxon>Magnoliopsida</taxon>
        <taxon>eudicotyledons</taxon>
        <taxon>Gunneridae</taxon>
        <taxon>Pentapetalae</taxon>
        <taxon>rosids</taxon>
        <taxon>fabids</taxon>
        <taxon>Rosales</taxon>
        <taxon>Rosaceae</taxon>
        <taxon>Rosoideae</taxon>
        <taxon>Rosoideae incertae sedis</taxon>
        <taxon>Rubus</taxon>
    </lineage>
</organism>
<evidence type="ECO:0000313" key="2">
    <source>
        <dbReference type="Proteomes" id="UP001457282"/>
    </source>
</evidence>